<name>A0A5M3WMG3_9ACTN</name>
<comment type="caution">
    <text evidence="2">The sequence shown here is derived from an EMBL/GenBank/DDBJ whole genome shotgun (WGS) entry which is preliminary data.</text>
</comment>
<gene>
    <name evidence="2" type="ORF">Amac_029450</name>
</gene>
<evidence type="ECO:0008006" key="4">
    <source>
        <dbReference type="Google" id="ProtNLM"/>
    </source>
</evidence>
<dbReference type="RefSeq" id="WP_281356286.1">
    <property type="nucleotide sequence ID" value="NZ_BAAAHL010000069.1"/>
</dbReference>
<evidence type="ECO:0000256" key="1">
    <source>
        <dbReference type="SAM" id="MobiDB-lite"/>
    </source>
</evidence>
<evidence type="ECO:0000313" key="2">
    <source>
        <dbReference type="EMBL" id="GES09349.1"/>
    </source>
</evidence>
<evidence type="ECO:0000313" key="3">
    <source>
        <dbReference type="Proteomes" id="UP000331127"/>
    </source>
</evidence>
<accession>A0A5M3WMG3</accession>
<dbReference type="Proteomes" id="UP000331127">
    <property type="component" value="Unassembled WGS sequence"/>
</dbReference>
<feature type="region of interest" description="Disordered" evidence="1">
    <location>
        <begin position="1"/>
        <end position="21"/>
    </location>
</feature>
<keyword evidence="3" id="KW-1185">Reference proteome</keyword>
<protein>
    <recommendedName>
        <fullName evidence="4">SGNH hydrolase-type esterase domain-containing protein</fullName>
    </recommendedName>
</protein>
<dbReference type="EMBL" id="BLAE01000015">
    <property type="protein sequence ID" value="GES09349.1"/>
    <property type="molecule type" value="Genomic_DNA"/>
</dbReference>
<dbReference type="AlphaFoldDB" id="A0A5M3WMG3"/>
<proteinExistence type="predicted"/>
<feature type="compositionally biased region" description="Basic and acidic residues" evidence="1">
    <location>
        <begin position="8"/>
        <end position="20"/>
    </location>
</feature>
<sequence length="41" mass="4405">MENPDEPDVIRPEFDAEDGMHPNNAGARVLVATVDLADLGL</sequence>
<reference evidence="2 3" key="1">
    <citation type="submission" date="2019-10" db="EMBL/GenBank/DDBJ databases">
        <title>Whole genome shotgun sequence of Acrocarpospora macrocephala NBRC 16266.</title>
        <authorList>
            <person name="Ichikawa N."/>
            <person name="Kimura A."/>
            <person name="Kitahashi Y."/>
            <person name="Komaki H."/>
            <person name="Oguchi A."/>
        </authorList>
    </citation>
    <scope>NUCLEOTIDE SEQUENCE [LARGE SCALE GENOMIC DNA]</scope>
    <source>
        <strain evidence="2 3">NBRC 16266</strain>
    </source>
</reference>
<organism evidence="2 3">
    <name type="scientific">Acrocarpospora macrocephala</name>
    <dbReference type="NCBI Taxonomy" id="150177"/>
    <lineage>
        <taxon>Bacteria</taxon>
        <taxon>Bacillati</taxon>
        <taxon>Actinomycetota</taxon>
        <taxon>Actinomycetes</taxon>
        <taxon>Streptosporangiales</taxon>
        <taxon>Streptosporangiaceae</taxon>
        <taxon>Acrocarpospora</taxon>
    </lineage>
</organism>